<keyword evidence="1" id="KW-0732">Signal</keyword>
<dbReference type="AlphaFoldDB" id="A0A1Y1VPQ1"/>
<evidence type="ECO:0000256" key="1">
    <source>
        <dbReference type="SAM" id="SignalP"/>
    </source>
</evidence>
<dbReference type="Proteomes" id="UP000193944">
    <property type="component" value="Unassembled WGS sequence"/>
</dbReference>
<proteinExistence type="predicted"/>
<reference evidence="2 3" key="1">
    <citation type="submission" date="2016-08" db="EMBL/GenBank/DDBJ databases">
        <title>A Parts List for Fungal Cellulosomes Revealed by Comparative Genomics.</title>
        <authorList>
            <consortium name="DOE Joint Genome Institute"/>
            <person name="Haitjema C.H."/>
            <person name="Gilmore S.P."/>
            <person name="Henske J.K."/>
            <person name="Solomon K.V."/>
            <person name="De Groot R."/>
            <person name="Kuo A."/>
            <person name="Mondo S.J."/>
            <person name="Salamov A.A."/>
            <person name="Labutti K."/>
            <person name="Zhao Z."/>
            <person name="Chiniquy J."/>
            <person name="Barry K."/>
            <person name="Brewer H.M."/>
            <person name="Purvine S.O."/>
            <person name="Wright A.T."/>
            <person name="Boxma B."/>
            <person name="Van Alen T."/>
            <person name="Hackstein J.H."/>
            <person name="Baker S.E."/>
            <person name="Grigoriev I.V."/>
            <person name="O'Malley M.A."/>
        </authorList>
    </citation>
    <scope>NUCLEOTIDE SEQUENCE [LARGE SCALE GENOMIC DNA]</scope>
    <source>
        <strain evidence="2 3">S4</strain>
    </source>
</reference>
<reference evidence="2 3" key="2">
    <citation type="submission" date="2016-08" db="EMBL/GenBank/DDBJ databases">
        <title>Pervasive Adenine N6-methylation of Active Genes in Fungi.</title>
        <authorList>
            <consortium name="DOE Joint Genome Institute"/>
            <person name="Mondo S.J."/>
            <person name="Dannebaum R.O."/>
            <person name="Kuo R.C."/>
            <person name="Labutti K."/>
            <person name="Haridas S."/>
            <person name="Kuo A."/>
            <person name="Salamov A."/>
            <person name="Ahrendt S.R."/>
            <person name="Lipzen A."/>
            <person name="Sullivan W."/>
            <person name="Andreopoulos W.B."/>
            <person name="Clum A."/>
            <person name="Lindquist E."/>
            <person name="Daum C."/>
            <person name="Ramamoorthy G.K."/>
            <person name="Gryganskyi A."/>
            <person name="Culley D."/>
            <person name="Magnuson J.K."/>
            <person name="James T.Y."/>
            <person name="O'Malley M.A."/>
            <person name="Stajich J.E."/>
            <person name="Spatafora J.W."/>
            <person name="Visel A."/>
            <person name="Grigoriev I.V."/>
        </authorList>
    </citation>
    <scope>NUCLEOTIDE SEQUENCE [LARGE SCALE GENOMIC DNA]</scope>
    <source>
        <strain evidence="2 3">S4</strain>
    </source>
</reference>
<sequence>MRLKIIYIYIFLQVVLTLIHVPGSQATITANKLEKRDKQKYFFAIGFRRLEYYDDIKNERWDKYLSKILTDNFFLKIGLSNEDRIKYGKAIFENLKNNKDLEKLEDIMNLRHVGFYLGTKDYGTIFEFQGEKWIESGHKLVIDKNENLVKPSNPNDWDWKTLNKTGYTYKSPEALSKTLERNYKQYNYFKYGSYHLLCNNCQDFAYWCLKIIRDENLFVPGYEINYVKDFFTILPPNANRDYVKTLAGNVIDNIIDSCFITTMKKADHEYYMHFIFNQLLKKDVGGILTWEDDECSVKDFKKYLSKGYSVCSVYSYYGYIYSNNLQNKNNSDTISIASDNNENNEMEYDIGKDFGEINEEDTEEICYNFNNSNSSISDNNLNSSGSESIKHFSFKYTFSAIMLFITWWIYTIF</sequence>
<comment type="caution">
    <text evidence="2">The sequence shown here is derived from an EMBL/GenBank/DDBJ whole genome shotgun (WGS) entry which is preliminary data.</text>
</comment>
<keyword evidence="3" id="KW-1185">Reference proteome</keyword>
<name>A0A1Y1VPQ1_9FUNG</name>
<protein>
    <recommendedName>
        <fullName evidence="4">PPPDE domain-containing protein</fullName>
    </recommendedName>
</protein>
<feature type="signal peptide" evidence="1">
    <location>
        <begin position="1"/>
        <end position="26"/>
    </location>
</feature>
<dbReference type="Gene3D" id="3.90.1720.10">
    <property type="entry name" value="endopeptidase domain like (from Nostoc punctiforme)"/>
    <property type="match status" value="1"/>
</dbReference>
<evidence type="ECO:0000313" key="3">
    <source>
        <dbReference type="Proteomes" id="UP000193944"/>
    </source>
</evidence>
<feature type="chain" id="PRO_5012847297" description="PPPDE domain-containing protein" evidence="1">
    <location>
        <begin position="27"/>
        <end position="413"/>
    </location>
</feature>
<dbReference type="OrthoDB" id="2179173at2759"/>
<evidence type="ECO:0000313" key="2">
    <source>
        <dbReference type="EMBL" id="ORX63292.1"/>
    </source>
</evidence>
<dbReference type="EMBL" id="MCFG01000658">
    <property type="protein sequence ID" value="ORX63292.1"/>
    <property type="molecule type" value="Genomic_DNA"/>
</dbReference>
<evidence type="ECO:0008006" key="4">
    <source>
        <dbReference type="Google" id="ProtNLM"/>
    </source>
</evidence>
<gene>
    <name evidence="2" type="ORF">BCR32DRAFT_287874</name>
</gene>
<organism evidence="2 3">
    <name type="scientific">Anaeromyces robustus</name>
    <dbReference type="NCBI Taxonomy" id="1754192"/>
    <lineage>
        <taxon>Eukaryota</taxon>
        <taxon>Fungi</taxon>
        <taxon>Fungi incertae sedis</taxon>
        <taxon>Chytridiomycota</taxon>
        <taxon>Chytridiomycota incertae sedis</taxon>
        <taxon>Neocallimastigomycetes</taxon>
        <taxon>Neocallimastigales</taxon>
        <taxon>Neocallimastigaceae</taxon>
        <taxon>Anaeromyces</taxon>
    </lineage>
</organism>
<accession>A0A1Y1VPQ1</accession>